<dbReference type="HAMAP" id="MF_00252">
    <property type="entry name" value="Lys_tRNA_synth_class2"/>
    <property type="match status" value="1"/>
</dbReference>
<comment type="similarity">
    <text evidence="1 8">Belongs to the class-II aminoacyl-tRNA synthetase family.</text>
</comment>
<evidence type="ECO:0000256" key="3">
    <source>
        <dbReference type="ARBA" id="ARBA00022723"/>
    </source>
</evidence>
<dbReference type="NCBIfam" id="NF001756">
    <property type="entry name" value="PRK00484.1"/>
    <property type="match status" value="1"/>
</dbReference>
<evidence type="ECO:0000259" key="10">
    <source>
        <dbReference type="PROSITE" id="PS50862"/>
    </source>
</evidence>
<dbReference type="Pfam" id="PF00152">
    <property type="entry name" value="tRNA-synt_2"/>
    <property type="match status" value="1"/>
</dbReference>
<dbReference type="EMBL" id="PCVY01000075">
    <property type="protein sequence ID" value="PIQ85131.1"/>
    <property type="molecule type" value="Genomic_DNA"/>
</dbReference>
<feature type="binding site" evidence="8">
    <location>
        <position position="397"/>
    </location>
    <ligand>
        <name>Mg(2+)</name>
        <dbReference type="ChEBI" id="CHEBI:18420"/>
        <label>2</label>
    </ligand>
</feature>
<dbReference type="NCBIfam" id="TIGR00499">
    <property type="entry name" value="lysS_bact"/>
    <property type="match status" value="1"/>
</dbReference>
<dbReference type="SUPFAM" id="SSF55681">
    <property type="entry name" value="Class II aaRS and biotin synthetases"/>
    <property type="match status" value="1"/>
</dbReference>
<dbReference type="Gene3D" id="2.40.50.140">
    <property type="entry name" value="Nucleic acid-binding proteins"/>
    <property type="match status" value="1"/>
</dbReference>
<dbReference type="AlphaFoldDB" id="A0A2H0LL52"/>
<evidence type="ECO:0000256" key="5">
    <source>
        <dbReference type="ARBA" id="ARBA00022840"/>
    </source>
</evidence>
<organism evidence="11 12">
    <name type="scientific">Candidatus Abzuiibacterium crystallinum</name>
    <dbReference type="NCBI Taxonomy" id="1974748"/>
    <lineage>
        <taxon>Bacteria</taxon>
        <taxon>Pseudomonadati</taxon>
        <taxon>Candidatus Omnitrophota</taxon>
        <taxon>Candidatus Abzuiibacterium</taxon>
    </lineage>
</organism>
<dbReference type="GO" id="GO:0000049">
    <property type="term" value="F:tRNA binding"/>
    <property type="evidence" value="ECO:0007669"/>
    <property type="project" value="TreeGrafter"/>
</dbReference>
<evidence type="ECO:0000256" key="2">
    <source>
        <dbReference type="ARBA" id="ARBA00022598"/>
    </source>
</evidence>
<dbReference type="CDD" id="cd00775">
    <property type="entry name" value="LysRS_core"/>
    <property type="match status" value="1"/>
</dbReference>
<dbReference type="InterPro" id="IPR012340">
    <property type="entry name" value="NA-bd_OB-fold"/>
</dbReference>
<reference evidence="11 12" key="1">
    <citation type="submission" date="2017-09" db="EMBL/GenBank/DDBJ databases">
        <title>Depth-based differentiation of microbial function through sediment-hosted aquifers and enrichment of novel symbionts in the deep terrestrial subsurface.</title>
        <authorList>
            <person name="Probst A.J."/>
            <person name="Ladd B."/>
            <person name="Jarett J.K."/>
            <person name="Geller-Mcgrath D.E."/>
            <person name="Sieber C.M."/>
            <person name="Emerson J.B."/>
            <person name="Anantharaman K."/>
            <person name="Thomas B.C."/>
            <person name="Malmstrom R."/>
            <person name="Stieglmeier M."/>
            <person name="Klingl A."/>
            <person name="Woyke T."/>
            <person name="Ryan C.M."/>
            <person name="Banfield J.F."/>
        </authorList>
    </citation>
    <scope>NUCLEOTIDE SEQUENCE [LARGE SCALE GENOMIC DNA]</scope>
    <source>
        <strain evidence="11">CG11_big_fil_rev_8_21_14_0_20_45_26</strain>
    </source>
</reference>
<dbReference type="PRINTS" id="PR00982">
    <property type="entry name" value="TRNASYNTHLYS"/>
</dbReference>
<feature type="domain" description="Aminoacyl-transfer RNA synthetases class-II family profile" evidence="10">
    <location>
        <begin position="164"/>
        <end position="470"/>
    </location>
</feature>
<dbReference type="Gene3D" id="3.30.930.10">
    <property type="entry name" value="Bira Bifunctional Protein, Domain 2"/>
    <property type="match status" value="1"/>
</dbReference>
<dbReference type="SUPFAM" id="SSF50249">
    <property type="entry name" value="Nucleic acid-binding proteins"/>
    <property type="match status" value="1"/>
</dbReference>
<keyword evidence="6 8" id="KW-0030">Aminoacyl-tRNA synthetase</keyword>
<dbReference type="GO" id="GO:0005524">
    <property type="term" value="F:ATP binding"/>
    <property type="evidence" value="ECO:0007669"/>
    <property type="project" value="UniProtKB-UniRule"/>
</dbReference>
<keyword evidence="8" id="KW-0648">Protein biosynthesis</keyword>
<name>A0A2H0LL52_9BACT</name>
<comment type="catalytic activity">
    <reaction evidence="7 8 9">
        <text>tRNA(Lys) + L-lysine + ATP = L-lysyl-tRNA(Lys) + AMP + diphosphate</text>
        <dbReference type="Rhea" id="RHEA:20792"/>
        <dbReference type="Rhea" id="RHEA-COMP:9696"/>
        <dbReference type="Rhea" id="RHEA-COMP:9697"/>
        <dbReference type="ChEBI" id="CHEBI:30616"/>
        <dbReference type="ChEBI" id="CHEBI:32551"/>
        <dbReference type="ChEBI" id="CHEBI:33019"/>
        <dbReference type="ChEBI" id="CHEBI:78442"/>
        <dbReference type="ChEBI" id="CHEBI:78529"/>
        <dbReference type="ChEBI" id="CHEBI:456215"/>
        <dbReference type="EC" id="6.1.1.6"/>
    </reaction>
</comment>
<comment type="cofactor">
    <cofactor evidence="8 9">
        <name>Mg(2+)</name>
        <dbReference type="ChEBI" id="CHEBI:18420"/>
    </cofactor>
    <text evidence="8 9">Binds 3 Mg(2+) ions per subunit.</text>
</comment>
<dbReference type="PANTHER" id="PTHR42918:SF15">
    <property type="entry name" value="LYSINE--TRNA LIGASE, CHLOROPLASTIC_MITOCHONDRIAL"/>
    <property type="match status" value="1"/>
</dbReference>
<comment type="subunit">
    <text evidence="8">Homodimer.</text>
</comment>
<dbReference type="InterPro" id="IPR004365">
    <property type="entry name" value="NA-bd_OB_tRNA"/>
</dbReference>
<keyword evidence="3 8" id="KW-0479">Metal-binding</keyword>
<dbReference type="InterPro" id="IPR006195">
    <property type="entry name" value="aa-tRNA-synth_II"/>
</dbReference>
<keyword evidence="8 9" id="KW-0460">Magnesium</keyword>
<evidence type="ECO:0000313" key="11">
    <source>
        <dbReference type="EMBL" id="PIQ85131.1"/>
    </source>
</evidence>
<feature type="binding site" evidence="8">
    <location>
        <position position="390"/>
    </location>
    <ligand>
        <name>Mg(2+)</name>
        <dbReference type="ChEBI" id="CHEBI:18420"/>
        <label>1</label>
    </ligand>
</feature>
<evidence type="ECO:0000256" key="1">
    <source>
        <dbReference type="ARBA" id="ARBA00008226"/>
    </source>
</evidence>
<evidence type="ECO:0000256" key="6">
    <source>
        <dbReference type="ARBA" id="ARBA00023146"/>
    </source>
</evidence>
<protein>
    <recommendedName>
        <fullName evidence="8">Lysine--tRNA ligase</fullName>
        <ecNumber evidence="8">6.1.1.6</ecNumber>
    </recommendedName>
    <alternativeName>
        <fullName evidence="8">Lysyl-tRNA synthetase</fullName>
        <shortName evidence="8">LysRS</shortName>
    </alternativeName>
</protein>
<evidence type="ECO:0000256" key="8">
    <source>
        <dbReference type="HAMAP-Rule" id="MF_00252"/>
    </source>
</evidence>
<dbReference type="GO" id="GO:0004824">
    <property type="term" value="F:lysine-tRNA ligase activity"/>
    <property type="evidence" value="ECO:0007669"/>
    <property type="project" value="UniProtKB-UniRule"/>
</dbReference>
<gene>
    <name evidence="8 11" type="primary">lysS</name>
    <name evidence="11" type="ORF">COV74_10085</name>
</gene>
<dbReference type="GO" id="GO:0000287">
    <property type="term" value="F:magnesium ion binding"/>
    <property type="evidence" value="ECO:0007669"/>
    <property type="project" value="UniProtKB-UniRule"/>
</dbReference>
<keyword evidence="5 8" id="KW-0067">ATP-binding</keyword>
<dbReference type="InterPro" id="IPR004364">
    <property type="entry name" value="Aa-tRNA-synt_II"/>
</dbReference>
<dbReference type="InterPro" id="IPR018149">
    <property type="entry name" value="Lys-tRNA-synth_II_C"/>
</dbReference>
<dbReference type="EC" id="6.1.1.6" evidence="8"/>
<dbReference type="CDD" id="cd04322">
    <property type="entry name" value="LysRS_N"/>
    <property type="match status" value="1"/>
</dbReference>
<dbReference type="Proteomes" id="UP000230859">
    <property type="component" value="Unassembled WGS sequence"/>
</dbReference>
<comment type="caution">
    <text evidence="11">The sequence shown here is derived from an EMBL/GenBank/DDBJ whole genome shotgun (WGS) entry which is preliminary data.</text>
</comment>
<keyword evidence="2 8" id="KW-0436">Ligase</keyword>
<dbReference type="PANTHER" id="PTHR42918">
    <property type="entry name" value="LYSYL-TRNA SYNTHETASE"/>
    <property type="match status" value="1"/>
</dbReference>
<dbReference type="Pfam" id="PF01336">
    <property type="entry name" value="tRNA_anti-codon"/>
    <property type="match status" value="1"/>
</dbReference>
<comment type="subcellular location">
    <subcellularLocation>
        <location evidence="8">Cytoplasm</location>
    </subcellularLocation>
</comment>
<keyword evidence="4 8" id="KW-0547">Nucleotide-binding</keyword>
<dbReference type="PROSITE" id="PS50862">
    <property type="entry name" value="AA_TRNA_LIGASE_II"/>
    <property type="match status" value="1"/>
</dbReference>
<evidence type="ECO:0000256" key="4">
    <source>
        <dbReference type="ARBA" id="ARBA00022741"/>
    </source>
</evidence>
<dbReference type="GO" id="GO:0005829">
    <property type="term" value="C:cytosol"/>
    <property type="evidence" value="ECO:0007669"/>
    <property type="project" value="TreeGrafter"/>
</dbReference>
<dbReference type="GO" id="GO:0006430">
    <property type="term" value="P:lysyl-tRNA aminoacylation"/>
    <property type="evidence" value="ECO:0007669"/>
    <property type="project" value="UniProtKB-UniRule"/>
</dbReference>
<dbReference type="InterPro" id="IPR044136">
    <property type="entry name" value="Lys-tRNA-ligase_II_N"/>
</dbReference>
<accession>A0A2H0LL52</accession>
<sequence length="479" mass="55173">MESASDILKERLEKVKSLRQKGVRLFGGKFDRTHAVQDLLKNFEEGQKVSIAGRLLSRRAHGKSAFGDIKDESGKIQIYMKLDDVGAEAYQFFSLLDLGDILGIQGQCFLSRTGEKTVRVLKYELLTKIVQMLPEKWHGLRDVELRYRHRYVDLIVNDDVRETFKKRSEIIRLIRKHLDEKGFMEVETPMMQPIPGGARARPFKTHHHTLHRDLYLRVAPELYLKRLLVGGFEKVYEINRNFRNEGISVRHNPEFTMIELYQAYADYEDMMNLTEELISNLAEKIGGGIELPFGDLKLNFKRPWKRVSFYDILKEKSKANWRQGDVKALAKKAGLAFDPAADDVDILNEAFDHFVQPELIDPTFVIDFPTVTTPLAKRREDEPDLCYRFELFIARMELANAFSELNDSLEQRERLTAQKETIGDDKAIDEDFLLAMEYGMPPAGGLGIGIDRLVMLLTNAASIRDVILFPQLRKEKESA</sequence>
<feature type="binding site" evidence="8">
    <location>
        <position position="397"/>
    </location>
    <ligand>
        <name>Mg(2+)</name>
        <dbReference type="ChEBI" id="CHEBI:18420"/>
        <label>1</label>
    </ligand>
</feature>
<dbReference type="InterPro" id="IPR002313">
    <property type="entry name" value="Lys-tRNA-ligase_II"/>
</dbReference>
<keyword evidence="8" id="KW-0963">Cytoplasm</keyword>
<evidence type="ECO:0000256" key="9">
    <source>
        <dbReference type="RuleBase" id="RU000336"/>
    </source>
</evidence>
<evidence type="ECO:0000313" key="12">
    <source>
        <dbReference type="Proteomes" id="UP000230859"/>
    </source>
</evidence>
<dbReference type="InterPro" id="IPR045864">
    <property type="entry name" value="aa-tRNA-synth_II/BPL/LPL"/>
</dbReference>
<proteinExistence type="inferred from homology"/>
<evidence type="ECO:0000256" key="7">
    <source>
        <dbReference type="ARBA" id="ARBA00048573"/>
    </source>
</evidence>